<dbReference type="AlphaFoldDB" id="A0A117RPX1"/>
<sequence>MDDAVPVGEARLDDHLHALEQLVVSGGQQGAVEGEVGGHGLPRVAAPLPHRLQRGVQGGQIGVGAALGGQVHGGGGADAGGRAGDDGRAANEAVHRGVDSFVSAVLGRGQAVRATYAGH</sequence>
<dbReference type="Proteomes" id="UP000053429">
    <property type="component" value="Unassembled WGS sequence"/>
</dbReference>
<comment type="caution">
    <text evidence="1">The sequence shown here is derived from an EMBL/GenBank/DDBJ whole genome shotgun (WGS) entry which is preliminary data.</text>
</comment>
<accession>A0A117RPX1</accession>
<organism evidence="1 2">
    <name type="scientific">Streptomyces caeruleatus</name>
    <dbReference type="NCBI Taxonomy" id="661399"/>
    <lineage>
        <taxon>Bacteria</taxon>
        <taxon>Bacillati</taxon>
        <taxon>Actinomycetota</taxon>
        <taxon>Actinomycetes</taxon>
        <taxon>Kitasatosporales</taxon>
        <taxon>Streptomycetaceae</taxon>
        <taxon>Streptomyces</taxon>
    </lineage>
</organism>
<gene>
    <name evidence="1" type="ORF">AQJ67_20295</name>
</gene>
<keyword evidence="2" id="KW-1185">Reference proteome</keyword>
<proteinExistence type="predicted"/>
<dbReference type="EMBL" id="LMWY01000023">
    <property type="protein sequence ID" value="KUO02777.1"/>
    <property type="molecule type" value="Genomic_DNA"/>
</dbReference>
<evidence type="ECO:0000313" key="2">
    <source>
        <dbReference type="Proteomes" id="UP000053429"/>
    </source>
</evidence>
<evidence type="ECO:0000313" key="1">
    <source>
        <dbReference type="EMBL" id="KUO02777.1"/>
    </source>
</evidence>
<protein>
    <submittedName>
        <fullName evidence="1">Uncharacterized protein</fullName>
    </submittedName>
</protein>
<reference evidence="1 2" key="1">
    <citation type="submission" date="2015-10" db="EMBL/GenBank/DDBJ databases">
        <title>Draft genome sequence of Streptomyces caeruleatus NRRL B-24802, type strain for the species Streptomyces caeruleatus.</title>
        <authorList>
            <person name="Ruckert C."/>
            <person name="Winkler A."/>
            <person name="Kalinowski J."/>
            <person name="Kampfer P."/>
            <person name="Glaeser S."/>
        </authorList>
    </citation>
    <scope>NUCLEOTIDE SEQUENCE [LARGE SCALE GENOMIC DNA]</scope>
    <source>
        <strain evidence="1 2">NRRL B-24802</strain>
    </source>
</reference>
<dbReference type="STRING" id="661399.AQJ67_20295"/>
<name>A0A117RPX1_9ACTN</name>